<evidence type="ECO:0000256" key="1">
    <source>
        <dbReference type="ARBA" id="ARBA00005254"/>
    </source>
</evidence>
<evidence type="ECO:0000313" key="3">
    <source>
        <dbReference type="Proteomes" id="UP000596827"/>
    </source>
</evidence>
<dbReference type="AlphaFoldDB" id="A0A923S4M6"/>
<keyword evidence="3" id="KW-1185">Reference proteome</keyword>
<dbReference type="InterPro" id="IPR001753">
    <property type="entry name" value="Enoyl-CoA_hydra/iso"/>
</dbReference>
<dbReference type="PANTHER" id="PTHR43802:SF1">
    <property type="entry name" value="IP11341P-RELATED"/>
    <property type="match status" value="1"/>
</dbReference>
<dbReference type="EMBL" id="JACORU010000009">
    <property type="protein sequence ID" value="MBC5767078.1"/>
    <property type="molecule type" value="Genomic_DNA"/>
</dbReference>
<dbReference type="PANTHER" id="PTHR43802">
    <property type="entry name" value="ENOYL-COA HYDRATASE"/>
    <property type="match status" value="1"/>
</dbReference>
<dbReference type="InterPro" id="IPR014748">
    <property type="entry name" value="Enoyl-CoA_hydra_C"/>
</dbReference>
<dbReference type="Gene3D" id="3.90.226.10">
    <property type="entry name" value="2-enoyl-CoA Hydratase, Chain A, domain 1"/>
    <property type="match status" value="1"/>
</dbReference>
<dbReference type="CDD" id="cd06558">
    <property type="entry name" value="crotonase-like"/>
    <property type="match status" value="1"/>
</dbReference>
<accession>A0A923S4M6</accession>
<gene>
    <name evidence="2" type="ORF">H8R02_21610</name>
</gene>
<evidence type="ECO:0000313" key="2">
    <source>
        <dbReference type="EMBL" id="MBC5767078.1"/>
    </source>
</evidence>
<comment type="caution">
    <text evidence="2">The sequence shown here is derived from an EMBL/GenBank/DDBJ whole genome shotgun (WGS) entry which is preliminary data.</text>
</comment>
<dbReference type="Pfam" id="PF00378">
    <property type="entry name" value="ECH_1"/>
    <property type="match status" value="1"/>
</dbReference>
<dbReference type="GO" id="GO:0003824">
    <property type="term" value="F:catalytic activity"/>
    <property type="evidence" value="ECO:0007669"/>
    <property type="project" value="UniProtKB-ARBA"/>
</dbReference>
<reference evidence="2" key="1">
    <citation type="submission" date="2020-08" db="EMBL/GenBank/DDBJ databases">
        <title>Ramlibacter sp. GTP1 16S ribosomal RNA gene genome sequencing and assembly.</title>
        <authorList>
            <person name="Kang M."/>
        </authorList>
    </citation>
    <scope>NUCLEOTIDE SEQUENCE</scope>
    <source>
        <strain evidence="2">GTP1</strain>
    </source>
</reference>
<dbReference type="Proteomes" id="UP000596827">
    <property type="component" value="Unassembled WGS sequence"/>
</dbReference>
<name>A0A923S4M6_9BURK</name>
<dbReference type="SUPFAM" id="SSF52096">
    <property type="entry name" value="ClpP/crotonase"/>
    <property type="match status" value="1"/>
</dbReference>
<dbReference type="NCBIfam" id="NF006109">
    <property type="entry name" value="PRK08260.1"/>
    <property type="match status" value="1"/>
</dbReference>
<dbReference type="InterPro" id="IPR029045">
    <property type="entry name" value="ClpP/crotonase-like_dom_sf"/>
</dbReference>
<organism evidence="2 3">
    <name type="scientific">Ramlibacter albus</name>
    <dbReference type="NCBI Taxonomy" id="2079448"/>
    <lineage>
        <taxon>Bacteria</taxon>
        <taxon>Pseudomonadati</taxon>
        <taxon>Pseudomonadota</taxon>
        <taxon>Betaproteobacteria</taxon>
        <taxon>Burkholderiales</taxon>
        <taxon>Comamonadaceae</taxon>
        <taxon>Ramlibacter</taxon>
    </lineage>
</organism>
<dbReference type="Gene3D" id="1.10.12.10">
    <property type="entry name" value="Lyase 2-enoyl-coa Hydratase, Chain A, domain 2"/>
    <property type="match status" value="1"/>
</dbReference>
<protein>
    <submittedName>
        <fullName evidence="2">Enoyl-CoA hydratase/isomerase family protein</fullName>
    </submittedName>
</protein>
<sequence>MATEHITTALSEGILTITLNRPEAYNAYTTQMGQEIGGALDRADRDDEVRVVIFTGAGKGFCGGADIATGSVSAGSGMERKGLPPGGIGQRLFESHKPIIAAIHGSAVGVGVTMTLPMDFRICAEGSKFGFVFTRRGLVPEAGSSWFLPRIVGMTKALEWVYAAKTVTAEEAKAAGLVNDVVPADKLLDRAREIAREIAQNTSPIATVVTRQLMWRASAAPDPFGALKVDSALNLELSKGPDVKEGFTAFREKRAPDFPGRPSKDLPALFPWW</sequence>
<proteinExistence type="inferred from homology"/>
<comment type="similarity">
    <text evidence="1">Belongs to the enoyl-CoA hydratase/isomerase family.</text>
</comment>
<dbReference type="RefSeq" id="WP_187083571.1">
    <property type="nucleotide sequence ID" value="NZ_JACORU010000009.1"/>
</dbReference>